<dbReference type="Proteomes" id="UP001153076">
    <property type="component" value="Unassembled WGS sequence"/>
</dbReference>
<accession>A0A9Q1JVK0</accession>
<comment type="caution">
    <text evidence="4">The sequence shown here is derived from an EMBL/GenBank/DDBJ whole genome shotgun (WGS) entry which is preliminary data.</text>
</comment>
<reference evidence="4" key="1">
    <citation type="submission" date="2022-04" db="EMBL/GenBank/DDBJ databases">
        <title>Carnegiea gigantea Genome sequencing and assembly v2.</title>
        <authorList>
            <person name="Copetti D."/>
            <person name="Sanderson M.J."/>
            <person name="Burquez A."/>
            <person name="Wojciechowski M.F."/>
        </authorList>
    </citation>
    <scope>NUCLEOTIDE SEQUENCE</scope>
    <source>
        <strain evidence="4">SGP5-SGP5p</strain>
        <tissue evidence="4">Aerial part</tissue>
    </source>
</reference>
<dbReference type="InterPro" id="IPR014770">
    <property type="entry name" value="Munc13_1"/>
</dbReference>
<evidence type="ECO:0008006" key="6">
    <source>
        <dbReference type="Google" id="ProtNLM"/>
    </source>
</evidence>
<evidence type="ECO:0000259" key="3">
    <source>
        <dbReference type="PROSITE" id="PS51259"/>
    </source>
</evidence>
<feature type="domain" description="MHD1" evidence="2">
    <location>
        <begin position="506"/>
        <end position="649"/>
    </location>
</feature>
<dbReference type="OrthoDB" id="2015333at2759"/>
<proteinExistence type="predicted"/>
<evidence type="ECO:0000313" key="5">
    <source>
        <dbReference type="Proteomes" id="UP001153076"/>
    </source>
</evidence>
<dbReference type="InterPro" id="IPR014772">
    <property type="entry name" value="Munc13_dom-2"/>
</dbReference>
<dbReference type="PROSITE" id="PS51258">
    <property type="entry name" value="MHD1"/>
    <property type="match status" value="1"/>
</dbReference>
<dbReference type="PANTHER" id="PTHR31280:SF16">
    <property type="entry name" value="GLS PROTEIN (DUF810)"/>
    <property type="match status" value="1"/>
</dbReference>
<dbReference type="InterPro" id="IPR008528">
    <property type="entry name" value="unc-13_homologue"/>
</dbReference>
<evidence type="ECO:0000259" key="2">
    <source>
        <dbReference type="PROSITE" id="PS51258"/>
    </source>
</evidence>
<dbReference type="InterPro" id="IPR057984">
    <property type="entry name" value="PATROL1_C"/>
</dbReference>
<protein>
    <recommendedName>
        <fullName evidence="6">Protein unc-13 homolog</fullName>
    </recommendedName>
</protein>
<dbReference type="Pfam" id="PF25761">
    <property type="entry name" value="TPR_PATROL1"/>
    <property type="match status" value="1"/>
</dbReference>
<dbReference type="PANTHER" id="PTHR31280">
    <property type="entry name" value="PROTEIN UNC-13 HOMOLOG"/>
    <property type="match status" value="1"/>
</dbReference>
<name>A0A9Q1JVK0_9CARY</name>
<dbReference type="EMBL" id="JAKOGI010000659">
    <property type="protein sequence ID" value="KAJ8431869.1"/>
    <property type="molecule type" value="Genomic_DNA"/>
</dbReference>
<feature type="region of interest" description="Disordered" evidence="1">
    <location>
        <begin position="893"/>
        <end position="914"/>
    </location>
</feature>
<evidence type="ECO:0000256" key="1">
    <source>
        <dbReference type="SAM" id="MobiDB-lite"/>
    </source>
</evidence>
<gene>
    <name evidence="4" type="ORF">Cgig2_023513</name>
</gene>
<dbReference type="PROSITE" id="PS51259">
    <property type="entry name" value="MHD2"/>
    <property type="match status" value="1"/>
</dbReference>
<evidence type="ECO:0000313" key="4">
    <source>
        <dbReference type="EMBL" id="KAJ8431869.1"/>
    </source>
</evidence>
<organism evidence="4 5">
    <name type="scientific">Carnegiea gigantea</name>
    <dbReference type="NCBI Taxonomy" id="171969"/>
    <lineage>
        <taxon>Eukaryota</taxon>
        <taxon>Viridiplantae</taxon>
        <taxon>Streptophyta</taxon>
        <taxon>Embryophyta</taxon>
        <taxon>Tracheophyta</taxon>
        <taxon>Spermatophyta</taxon>
        <taxon>Magnoliopsida</taxon>
        <taxon>eudicotyledons</taxon>
        <taxon>Gunneridae</taxon>
        <taxon>Pentapetalae</taxon>
        <taxon>Caryophyllales</taxon>
        <taxon>Cactineae</taxon>
        <taxon>Cactaceae</taxon>
        <taxon>Cactoideae</taxon>
        <taxon>Echinocereeae</taxon>
        <taxon>Carnegiea</taxon>
    </lineage>
</organism>
<feature type="domain" description="MHD2" evidence="3">
    <location>
        <begin position="775"/>
        <end position="885"/>
    </location>
</feature>
<sequence>MVSANDVLPNPFGEVGRPISESELRETAYEILIGACRSSTGSKPLTYIPQSEKNKSRVERTNSISSQLSLQRSLTSAAAAASKVKAALGMRREKGGGERKRAAATVGEMLRVQMRVSEAVDSRVRRALLRIAAGQLGRRVELIVLPLELLQQLKPSDFPNQQEFEAFQKRNLKMLEAGLLLHPRVPLEKSDTAAQKLKQIIRGASEKPLETGKNNETMQVLRTVVMSLACRSSDGPASNICHWADGFPLNLRLYQMLLEACFDVDDETSIIDEVDEVIELVKKTWTILGMNEVLHNLCFSWVLFHRYVETGQIEDDLLFAASNLLAEVEKDAKTTKDPDYSKILSSALTVMLGWAEKRLLTYHDTFGGDAIELMESVASLAVTSAKILVEDISHEYRRKRKEVDVARDRVETYIRSSIRTAFAQKMEKINLSKRSSKSQQNPIPILSILAQEVTELALTERDTYSPILKRWHPLAAGVAVATLHGCYGNELKQFVGRINELTPDAVLVLIAADKVEKQLVQIAVEDAVESDDGGKAVIREMPPYEAEAVIVTLVKSWIKTRVDRLKEWVDRNLQQEVWNVQANKEHVAPSVIEILRIMDETIEAFFLLPIPIQPAVVTELMAGLDRCLQLYTMKAKSCCGSRNTYMPKLPALTRCSAGSKFFKKKEKSQVPLRRKAQVGSTNMDDPFGISQLCVRINTMQRIRSGVDALEKKTITYLKSSGSAEVDSGLRTKFELSIAASFEGIQQLCEATGYKVVFHELSHVLWDSLYAGEVPSSRIEPFLQELERYLEIIATTVHDRVRTRAITEVMKASFDGFLLVLLAGGPSRAFTQQESLMIEEDFKSLCDLFWSNGDGLPSELIENLSRTVKAILRLLRMNTENLIEQFRQVTIENHGSSDKSRLPLPPTTGQWDPTEPNTLLRVLCHRDDEVAAKFLKRTYNLPKKL</sequence>
<keyword evidence="5" id="KW-1185">Reference proteome</keyword>
<dbReference type="AlphaFoldDB" id="A0A9Q1JVK0"/>